<name>A0A1Y1YX27_9FUNG</name>
<dbReference type="InterPro" id="IPR014044">
    <property type="entry name" value="CAP_dom"/>
</dbReference>
<keyword evidence="4" id="KW-1185">Reference proteome</keyword>
<evidence type="ECO:0000259" key="2">
    <source>
        <dbReference type="Pfam" id="PF00188"/>
    </source>
</evidence>
<evidence type="ECO:0000256" key="1">
    <source>
        <dbReference type="SAM" id="SignalP"/>
    </source>
</evidence>
<comment type="caution">
    <text evidence="3">The sequence shown here is derived from an EMBL/GenBank/DDBJ whole genome shotgun (WGS) entry which is preliminary data.</text>
</comment>
<protein>
    <submittedName>
        <fullName evidence="3">SCP-domain-containing protein</fullName>
    </submittedName>
</protein>
<dbReference type="PANTHER" id="PTHR31157:SF1">
    <property type="entry name" value="SCP DOMAIN-CONTAINING PROTEIN"/>
    <property type="match status" value="1"/>
</dbReference>
<gene>
    <name evidence="3" type="ORF">K493DRAFT_297897</name>
</gene>
<sequence length="159" mass="17779">MKFSAFQILLPLTVVAQLALAFDANTLLGMVNQERQKVGVPVLSLDARLMVAAQRHNAYQVSIQTMTHDEPNRSLGDRVSETGYQWSNVGENVAAGFPDEASVMNAWMNSPEHRSNILSPAFTQIGVAYNPQGSYWTQEFARPMIMRKRSPKFVGRNNH</sequence>
<dbReference type="OrthoDB" id="568194at2759"/>
<reference evidence="3 4" key="1">
    <citation type="submission" date="2016-07" db="EMBL/GenBank/DDBJ databases">
        <title>Pervasive Adenine N6-methylation of Active Genes in Fungi.</title>
        <authorList>
            <consortium name="DOE Joint Genome Institute"/>
            <person name="Mondo S.J."/>
            <person name="Dannebaum R.O."/>
            <person name="Kuo R.C."/>
            <person name="Labutti K."/>
            <person name="Haridas S."/>
            <person name="Kuo A."/>
            <person name="Salamov A."/>
            <person name="Ahrendt S.R."/>
            <person name="Lipzen A."/>
            <person name="Sullivan W."/>
            <person name="Andreopoulos W.B."/>
            <person name="Clum A."/>
            <person name="Lindquist E."/>
            <person name="Daum C."/>
            <person name="Ramamoorthy G.K."/>
            <person name="Gryganskyi A."/>
            <person name="Culley D."/>
            <person name="Magnuson J.K."/>
            <person name="James T.Y."/>
            <person name="O'Malley M.A."/>
            <person name="Stajich J.E."/>
            <person name="Spatafora J.W."/>
            <person name="Visel A."/>
            <person name="Grigoriev I.V."/>
        </authorList>
    </citation>
    <scope>NUCLEOTIDE SEQUENCE [LARGE SCALE GENOMIC DNA]</scope>
    <source>
        <strain evidence="3 4">CBS 931.73</strain>
    </source>
</reference>
<dbReference type="CDD" id="cd05379">
    <property type="entry name" value="CAP_bacterial"/>
    <property type="match status" value="1"/>
</dbReference>
<evidence type="ECO:0000313" key="3">
    <source>
        <dbReference type="EMBL" id="ORY02529.1"/>
    </source>
</evidence>
<dbReference type="Proteomes" id="UP000193498">
    <property type="component" value="Unassembled WGS sequence"/>
</dbReference>
<accession>A0A1Y1YX27</accession>
<evidence type="ECO:0000313" key="4">
    <source>
        <dbReference type="Proteomes" id="UP000193498"/>
    </source>
</evidence>
<organism evidence="3 4">
    <name type="scientific">Basidiobolus meristosporus CBS 931.73</name>
    <dbReference type="NCBI Taxonomy" id="1314790"/>
    <lineage>
        <taxon>Eukaryota</taxon>
        <taxon>Fungi</taxon>
        <taxon>Fungi incertae sedis</taxon>
        <taxon>Zoopagomycota</taxon>
        <taxon>Entomophthoromycotina</taxon>
        <taxon>Basidiobolomycetes</taxon>
        <taxon>Basidiobolales</taxon>
        <taxon>Basidiobolaceae</taxon>
        <taxon>Basidiobolus</taxon>
    </lineage>
</organism>
<dbReference type="Gene3D" id="3.40.33.10">
    <property type="entry name" value="CAP"/>
    <property type="match status" value="1"/>
</dbReference>
<dbReference type="STRING" id="1314790.A0A1Y1YX27"/>
<feature type="domain" description="SCP" evidence="2">
    <location>
        <begin position="28"/>
        <end position="140"/>
    </location>
</feature>
<dbReference type="EMBL" id="MCFE01000056">
    <property type="protein sequence ID" value="ORY02529.1"/>
    <property type="molecule type" value="Genomic_DNA"/>
</dbReference>
<proteinExistence type="predicted"/>
<dbReference type="Pfam" id="PF00188">
    <property type="entry name" value="CAP"/>
    <property type="match status" value="1"/>
</dbReference>
<keyword evidence="1" id="KW-0732">Signal</keyword>
<feature type="signal peptide" evidence="1">
    <location>
        <begin position="1"/>
        <end position="21"/>
    </location>
</feature>
<dbReference type="InterPro" id="IPR035940">
    <property type="entry name" value="CAP_sf"/>
</dbReference>
<dbReference type="SUPFAM" id="SSF55797">
    <property type="entry name" value="PR-1-like"/>
    <property type="match status" value="1"/>
</dbReference>
<dbReference type="InParanoid" id="A0A1Y1YX27"/>
<feature type="chain" id="PRO_5012575963" evidence="1">
    <location>
        <begin position="22"/>
        <end position="159"/>
    </location>
</feature>
<dbReference type="AlphaFoldDB" id="A0A1Y1YX27"/>
<dbReference type="PANTHER" id="PTHR31157">
    <property type="entry name" value="SCP DOMAIN-CONTAINING PROTEIN"/>
    <property type="match status" value="1"/>
</dbReference>